<gene>
    <name evidence="1" type="ORF">FOB72_02505</name>
</gene>
<protein>
    <submittedName>
        <fullName evidence="1">Type II toxin-antitoxin system HicB family antitoxin</fullName>
    </submittedName>
</protein>
<name>A0A5P2H0J8_9BURK</name>
<evidence type="ECO:0000313" key="2">
    <source>
        <dbReference type="Proteomes" id="UP000322822"/>
    </source>
</evidence>
<dbReference type="Gene3D" id="3.30.160.250">
    <property type="match status" value="1"/>
</dbReference>
<organism evidence="1 2">
    <name type="scientific">Cupriavidus pauculus</name>
    <dbReference type="NCBI Taxonomy" id="82633"/>
    <lineage>
        <taxon>Bacteria</taxon>
        <taxon>Pseudomonadati</taxon>
        <taxon>Pseudomonadota</taxon>
        <taxon>Betaproteobacteria</taxon>
        <taxon>Burkholderiales</taxon>
        <taxon>Burkholderiaceae</taxon>
        <taxon>Cupriavidus</taxon>
    </lineage>
</organism>
<dbReference type="EMBL" id="CP044065">
    <property type="protein sequence ID" value="QET01013.1"/>
    <property type="molecule type" value="Genomic_DNA"/>
</dbReference>
<proteinExistence type="predicted"/>
<dbReference type="OrthoDB" id="5772151at2"/>
<dbReference type="InterPro" id="IPR035069">
    <property type="entry name" value="TTHA1013/TTHA0281-like"/>
</dbReference>
<evidence type="ECO:0000313" key="1">
    <source>
        <dbReference type="EMBL" id="QET01013.1"/>
    </source>
</evidence>
<dbReference type="Proteomes" id="UP000322822">
    <property type="component" value="Chromosome 1"/>
</dbReference>
<accession>A0A5P2H0J8</accession>
<reference evidence="1 2" key="1">
    <citation type="submission" date="2019-09" db="EMBL/GenBank/DDBJ databases">
        <title>FDA dAtabase for Regulatory Grade micrObial Sequences (FDA-ARGOS): Supporting development and validation of Infectious Disease Dx tests.</title>
        <authorList>
            <person name="Sciortino C."/>
            <person name="Tallon L."/>
            <person name="Sadzewicz L."/>
            <person name="Vavikolanu K."/>
            <person name="Mehta A."/>
            <person name="Aluvathingal J."/>
            <person name="Nadendla S."/>
            <person name="Nandy P."/>
            <person name="Geyer C."/>
            <person name="Yan Y."/>
            <person name="Sichtig H."/>
        </authorList>
    </citation>
    <scope>NUCLEOTIDE SEQUENCE [LARGE SCALE GENOMIC DNA]</scope>
    <source>
        <strain evidence="1 2">FDAARGOS_664</strain>
    </source>
</reference>
<dbReference type="RefSeq" id="WP_150371086.1">
    <property type="nucleotide sequence ID" value="NZ_CP044065.1"/>
</dbReference>
<dbReference type="AlphaFoldDB" id="A0A5P2H0J8"/>
<sequence length="139" mass="15387">MFAYPVNLTPDDNGTLLVTFKDVPEAITAGESEDDALTQALDALEAAFEIYFAEKRPIPMPSKPKRGQRVVQLPVLTATKVLLANEMLAQKVRKSDLARRMGINQVQVDRMLKMNHATRVESLETALGTLGRHLEVSLV</sequence>
<dbReference type="SUPFAM" id="SSF143100">
    <property type="entry name" value="TTHA1013/TTHA0281-like"/>
    <property type="match status" value="1"/>
</dbReference>